<organism evidence="4 5">
    <name type="scientific">Rhodococcus rhodochrous J45</name>
    <dbReference type="NCBI Taxonomy" id="935266"/>
    <lineage>
        <taxon>Bacteria</taxon>
        <taxon>Bacillati</taxon>
        <taxon>Actinomycetota</taxon>
        <taxon>Actinomycetes</taxon>
        <taxon>Mycobacteriales</taxon>
        <taxon>Nocardiaceae</taxon>
        <taxon>Rhodococcus</taxon>
    </lineage>
</organism>
<accession>A0A562E2C3</accession>
<dbReference type="GO" id="GO:0016491">
    <property type="term" value="F:oxidoreductase activity"/>
    <property type="evidence" value="ECO:0007669"/>
    <property type="project" value="UniProtKB-KW"/>
</dbReference>
<dbReference type="EMBL" id="VLJT01000027">
    <property type="protein sequence ID" value="TWH16089.1"/>
    <property type="molecule type" value="Genomic_DNA"/>
</dbReference>
<evidence type="ECO:0000313" key="4">
    <source>
        <dbReference type="EMBL" id="TWH16089.1"/>
    </source>
</evidence>
<dbReference type="Proteomes" id="UP000317573">
    <property type="component" value="Unassembled WGS sequence"/>
</dbReference>
<dbReference type="InterPro" id="IPR037165">
    <property type="entry name" value="AldOxase/xan_DH_Mopterin-bd_sf"/>
</dbReference>
<dbReference type="Pfam" id="PF20256">
    <property type="entry name" value="MoCoBD_2"/>
    <property type="match status" value="1"/>
</dbReference>
<evidence type="ECO:0000256" key="2">
    <source>
        <dbReference type="ARBA" id="ARBA00023002"/>
    </source>
</evidence>
<dbReference type="Gene3D" id="3.30.365.10">
    <property type="entry name" value="Aldehyde oxidase/xanthine dehydrogenase, molybdopterin binding domain"/>
    <property type="match status" value="4"/>
</dbReference>
<dbReference type="PANTHER" id="PTHR11908">
    <property type="entry name" value="XANTHINE DEHYDROGENASE"/>
    <property type="match status" value="1"/>
</dbReference>
<dbReference type="InterPro" id="IPR036856">
    <property type="entry name" value="Ald_Oxase/Xan_DH_a/b_sf"/>
</dbReference>
<gene>
    <name evidence="4" type="ORF">L618_002900000250</name>
</gene>
<dbReference type="InterPro" id="IPR046867">
    <property type="entry name" value="AldOxase/xan_DH_MoCoBD2"/>
</dbReference>
<proteinExistence type="predicted"/>
<dbReference type="AlphaFoldDB" id="A0A562E2C3"/>
<dbReference type="SUPFAM" id="SSF56003">
    <property type="entry name" value="Molybdenum cofactor-binding domain"/>
    <property type="match status" value="1"/>
</dbReference>
<dbReference type="Pfam" id="PF01315">
    <property type="entry name" value="Ald_Xan_dh_C"/>
    <property type="match status" value="1"/>
</dbReference>
<keyword evidence="2" id="KW-0560">Oxidoreductase</keyword>
<sequence length="721" mass="77304">MTTPTGSPVASGRPLSRVDGPLKVTGRATYTADHHADNLVFATLVDATIARGTVDSIETTAALQQTDVLEVITDFTGVTLPFDPKQVQSYGQPIAVILAATSEAALHGASLVTVRYTEAPQQTNLHDAAAPAEPNTRTPDYSRGDPEGALAAAAVVSDLHYDIARNHHNPIELSATVAQWNGDRLTVHDKTQGVPQSQASLARAFGIPVENVRVICPFVGGAFGNALKVWPHELLTAFAARRIGHPVKLVLTRKQLYHVVGFRPASSQRLAIGADRTGTITSIINESSIESSRYEHYLEQTALYARFMYDSPNMRSTARLVPLDINPPAPMRGPGTVTGAYAMECAMDDLAHQLGVDPIDLRLRNEPAVDQSEGLPFSTRRVTECFRRGADAFDWSRRNQVPGVTREGHLLIGYGTAAAAYHTLTADSSAVAQANADGTFEVRSATLDMGPGTYTSMTQVAADALGVPMSRVRFALGDSDFPPAPLHGGSMTMASVGSAVHTAGNMLRDRFIRTSILDPRSPLNGVRTDQVDVVDGRMFATDDPTRGETYQDLLRRRGWNALDSQQDWDAGDAAERYSMWAYGAVFAEVAVDELLGTVRVRRMHACYDSGRIINPKLAHSQAIGGMVGGIGMALLESTHLDYRDGKIVNANLADYLVPVNADIPALDAEFLPAEDMIADPLGVKGLAEVVIVGVPAAVANAVFNATGKRVTELPITLDTLL</sequence>
<feature type="domain" description="Aldehyde oxidase/xanthine dehydrogenase a/b hammerhead" evidence="3">
    <location>
        <begin position="25"/>
        <end position="120"/>
    </location>
</feature>
<name>A0A562E2C3_RHORH</name>
<keyword evidence="1" id="KW-0500">Molybdenum</keyword>
<comment type="caution">
    <text evidence="4">The sequence shown here is derived from an EMBL/GenBank/DDBJ whole genome shotgun (WGS) entry which is preliminary data.</text>
</comment>
<dbReference type="InterPro" id="IPR000674">
    <property type="entry name" value="Ald_Oxase/Xan_DH_a/b"/>
</dbReference>
<evidence type="ECO:0000259" key="3">
    <source>
        <dbReference type="SMART" id="SM01008"/>
    </source>
</evidence>
<dbReference type="GO" id="GO:0005506">
    <property type="term" value="F:iron ion binding"/>
    <property type="evidence" value="ECO:0007669"/>
    <property type="project" value="InterPro"/>
</dbReference>
<dbReference type="InterPro" id="IPR016208">
    <property type="entry name" value="Ald_Oxase/xanthine_DH-like"/>
</dbReference>
<dbReference type="SMART" id="SM01008">
    <property type="entry name" value="Ald_Xan_dh_C"/>
    <property type="match status" value="1"/>
</dbReference>
<evidence type="ECO:0000256" key="1">
    <source>
        <dbReference type="ARBA" id="ARBA00022505"/>
    </source>
</evidence>
<dbReference type="Pfam" id="PF02738">
    <property type="entry name" value="MoCoBD_1"/>
    <property type="match status" value="1"/>
</dbReference>
<reference evidence="4 5" key="1">
    <citation type="submission" date="2019-07" db="EMBL/GenBank/DDBJ databases">
        <title>Genome sequencing of lignin-degrading bacterial isolates.</title>
        <authorList>
            <person name="Gladden J."/>
        </authorList>
    </citation>
    <scope>NUCLEOTIDE SEQUENCE [LARGE SCALE GENOMIC DNA]</scope>
    <source>
        <strain evidence="4 5">J45</strain>
    </source>
</reference>
<dbReference type="InterPro" id="IPR008274">
    <property type="entry name" value="AldOxase/xan_DH_MoCoBD1"/>
</dbReference>
<dbReference type="PANTHER" id="PTHR11908:SF132">
    <property type="entry name" value="ALDEHYDE OXIDASE 1-RELATED"/>
    <property type="match status" value="1"/>
</dbReference>
<dbReference type="SUPFAM" id="SSF54665">
    <property type="entry name" value="CO dehydrogenase molybdoprotein N-domain-like"/>
    <property type="match status" value="1"/>
</dbReference>
<dbReference type="Gene3D" id="3.90.1170.50">
    <property type="entry name" value="Aldehyde oxidase/xanthine dehydrogenase, a/b hammerhead"/>
    <property type="match status" value="1"/>
</dbReference>
<protein>
    <submittedName>
        <fullName evidence="4">Xanthine dehydrogenase YagR molybdenum-binding subunit</fullName>
    </submittedName>
</protein>
<evidence type="ECO:0000313" key="5">
    <source>
        <dbReference type="Proteomes" id="UP000317573"/>
    </source>
</evidence>
<dbReference type="RefSeq" id="WP_145692158.1">
    <property type="nucleotide sequence ID" value="NZ_VLJT01000027.1"/>
</dbReference>